<feature type="region of interest" description="Disordered" evidence="1">
    <location>
        <begin position="240"/>
        <end position="265"/>
    </location>
</feature>
<accession>A0ABY7DTM8</accession>
<feature type="compositionally biased region" description="Low complexity" evidence="1">
    <location>
        <begin position="23"/>
        <end position="43"/>
    </location>
</feature>
<organism evidence="2 3">
    <name type="scientific">Mya arenaria</name>
    <name type="common">Soft-shell clam</name>
    <dbReference type="NCBI Taxonomy" id="6604"/>
    <lineage>
        <taxon>Eukaryota</taxon>
        <taxon>Metazoa</taxon>
        <taxon>Spiralia</taxon>
        <taxon>Lophotrochozoa</taxon>
        <taxon>Mollusca</taxon>
        <taxon>Bivalvia</taxon>
        <taxon>Autobranchia</taxon>
        <taxon>Heteroconchia</taxon>
        <taxon>Euheterodonta</taxon>
        <taxon>Imparidentia</taxon>
        <taxon>Neoheterodontei</taxon>
        <taxon>Myida</taxon>
        <taxon>Myoidea</taxon>
        <taxon>Myidae</taxon>
        <taxon>Mya</taxon>
    </lineage>
</organism>
<reference evidence="2" key="1">
    <citation type="submission" date="2022-11" db="EMBL/GenBank/DDBJ databases">
        <title>Centuries of genome instability and evolution in soft-shell clam transmissible cancer (bioRxiv).</title>
        <authorList>
            <person name="Hart S.F.M."/>
            <person name="Yonemitsu M.A."/>
            <person name="Giersch R.M."/>
            <person name="Beal B.F."/>
            <person name="Arriagada G."/>
            <person name="Davis B.W."/>
            <person name="Ostrander E.A."/>
            <person name="Goff S.P."/>
            <person name="Metzger M.J."/>
        </authorList>
    </citation>
    <scope>NUCLEOTIDE SEQUENCE</scope>
    <source>
        <strain evidence="2">MELC-2E11</strain>
        <tissue evidence="2">Siphon/mantle</tissue>
    </source>
</reference>
<proteinExistence type="predicted"/>
<dbReference type="Proteomes" id="UP001164746">
    <property type="component" value="Chromosome 3"/>
</dbReference>
<feature type="compositionally biased region" description="Polar residues" evidence="1">
    <location>
        <begin position="57"/>
        <end position="66"/>
    </location>
</feature>
<evidence type="ECO:0000313" key="2">
    <source>
        <dbReference type="EMBL" id="WAR00239.1"/>
    </source>
</evidence>
<evidence type="ECO:0000313" key="3">
    <source>
        <dbReference type="Proteomes" id="UP001164746"/>
    </source>
</evidence>
<sequence>MQRPMVKAERHDPAYLPPSYHLQQQLQQQQQQQKQRQMAPQTQNSFPPNKGVPPKAPNTTNTSTPVDAQSIESQIDFQSIKGAFGWTVIDNIHIPYILRVDKQFVSVRIVEQKLLSRYPNSYPDDLDLIVLLSDFIRFYDLVKKTFPDAAAARAAQMAAESAGWLQIKNTVTPYDLEKYFPQLSYMFPSKEAIAQSEKDIDCNGQSDVNLESENLGIPANGMLTPEDIEASMPVSAAELSRNGAREGIGKRPVGTSGGPPSKQPRTAAAISFKGHVEDLPELKRSFMTVTSSEAVALVCWHIEIALF</sequence>
<keyword evidence="3" id="KW-1185">Reference proteome</keyword>
<gene>
    <name evidence="2" type="ORF">MAR_024611</name>
</gene>
<protein>
    <submittedName>
        <fullName evidence="2">Uncharacterized protein</fullName>
    </submittedName>
</protein>
<dbReference type="EMBL" id="CP111014">
    <property type="protein sequence ID" value="WAR00239.1"/>
    <property type="molecule type" value="Genomic_DNA"/>
</dbReference>
<feature type="region of interest" description="Disordered" evidence="1">
    <location>
        <begin position="1"/>
        <end position="66"/>
    </location>
</feature>
<name>A0ABY7DTM8_MYAAR</name>
<evidence type="ECO:0000256" key="1">
    <source>
        <dbReference type="SAM" id="MobiDB-lite"/>
    </source>
</evidence>
<feature type="compositionally biased region" description="Basic and acidic residues" evidence="1">
    <location>
        <begin position="1"/>
        <end position="13"/>
    </location>
</feature>